<dbReference type="InterPro" id="IPR029044">
    <property type="entry name" value="Nucleotide-diphossugar_trans"/>
</dbReference>
<dbReference type="RefSeq" id="WP_054725657.1">
    <property type="nucleotide sequence ID" value="NZ_CP012898.1"/>
</dbReference>
<dbReference type="EMBL" id="CP012898">
    <property type="protein sequence ID" value="ALJ04599.1"/>
    <property type="molecule type" value="Genomic_DNA"/>
</dbReference>
<dbReference type="CDD" id="cd00761">
    <property type="entry name" value="Glyco_tranf_GTA_type"/>
    <property type="match status" value="1"/>
</dbReference>
<feature type="transmembrane region" description="Helical" evidence="1">
    <location>
        <begin position="285"/>
        <end position="305"/>
    </location>
</feature>
<sequence length="309" mass="36626">MIEHSLISIIIPTYNRANLIRETLYSIKTQTYQNWECIIVDDGSDDNSDETIGNYIKQDIRFKYLKRPKNKPKGGNVCRNIGLDSAKGDYIVFFDSDDLMTPNHLEIKYAGIKNNNFDFIITRTKYFNADNTRIDAYYTFDEYKITAHNYVLQYVNWLTYDVCIKAAVAKSIRFNENLSSGQEYNYFCKLIHLTTKAFFVDEVVTLRRYHDSSIRSQLKTKSDLNDSYFRVSWLTYLDIKQQADKKSRKFLLRRCINLCYEDKHIKRIPIFPFIKAVLKEYRSNAVYVLTLLISLKFFGKGYMFYKRIK</sequence>
<evidence type="ECO:0000313" key="4">
    <source>
        <dbReference type="Proteomes" id="UP000057981"/>
    </source>
</evidence>
<dbReference type="OrthoDB" id="597270at2"/>
<evidence type="ECO:0000313" key="3">
    <source>
        <dbReference type="EMBL" id="ALJ04599.1"/>
    </source>
</evidence>
<keyword evidence="1" id="KW-1133">Transmembrane helix</keyword>
<dbReference type="AlphaFoldDB" id="A0A0P0CF17"/>
<evidence type="ECO:0000256" key="1">
    <source>
        <dbReference type="SAM" id="Phobius"/>
    </source>
</evidence>
<dbReference type="Gene3D" id="3.90.550.10">
    <property type="entry name" value="Spore Coat Polysaccharide Biosynthesis Protein SpsA, Chain A"/>
    <property type="match status" value="1"/>
</dbReference>
<dbReference type="InterPro" id="IPR001173">
    <property type="entry name" value="Glyco_trans_2-like"/>
</dbReference>
<reference evidence="3 4" key="1">
    <citation type="submission" date="2015-10" db="EMBL/GenBank/DDBJ databases">
        <authorList>
            <person name="Gilbert D.G."/>
        </authorList>
    </citation>
    <scope>NUCLEOTIDE SEQUENCE [LARGE SCALE GENOMIC DNA]</scope>
    <source>
        <strain evidence="4">HZ-22</strain>
    </source>
</reference>
<dbReference type="Pfam" id="PF00535">
    <property type="entry name" value="Glycos_transf_2"/>
    <property type="match status" value="1"/>
</dbReference>
<name>A0A0P0CF17_9FLAO</name>
<accession>A0A0P0CF17</accession>
<proteinExistence type="predicted"/>
<feature type="domain" description="Glycosyltransferase 2-like" evidence="2">
    <location>
        <begin position="8"/>
        <end position="142"/>
    </location>
</feature>
<dbReference type="PANTHER" id="PTHR22916">
    <property type="entry name" value="GLYCOSYLTRANSFERASE"/>
    <property type="match status" value="1"/>
</dbReference>
<organism evidence="3 4">
    <name type="scientific">Pseudalgibacter alginicilyticus</name>
    <dbReference type="NCBI Taxonomy" id="1736674"/>
    <lineage>
        <taxon>Bacteria</taxon>
        <taxon>Pseudomonadati</taxon>
        <taxon>Bacteroidota</taxon>
        <taxon>Flavobacteriia</taxon>
        <taxon>Flavobacteriales</taxon>
        <taxon>Flavobacteriaceae</taxon>
        <taxon>Pseudalgibacter</taxon>
    </lineage>
</organism>
<keyword evidence="1" id="KW-0472">Membrane</keyword>
<evidence type="ECO:0000259" key="2">
    <source>
        <dbReference type="Pfam" id="PF00535"/>
    </source>
</evidence>
<keyword evidence="4" id="KW-1185">Reference proteome</keyword>
<dbReference type="KEGG" id="ahz:APS56_05350"/>
<dbReference type="SUPFAM" id="SSF53448">
    <property type="entry name" value="Nucleotide-diphospho-sugar transferases"/>
    <property type="match status" value="1"/>
</dbReference>
<dbReference type="STRING" id="1736674.APS56_05350"/>
<gene>
    <name evidence="3" type="ORF">APS56_05350</name>
</gene>
<keyword evidence="1" id="KW-0812">Transmembrane</keyword>
<dbReference type="GO" id="GO:0016758">
    <property type="term" value="F:hexosyltransferase activity"/>
    <property type="evidence" value="ECO:0007669"/>
    <property type="project" value="UniProtKB-ARBA"/>
</dbReference>
<dbReference type="PANTHER" id="PTHR22916:SF3">
    <property type="entry name" value="UDP-GLCNAC:BETAGAL BETA-1,3-N-ACETYLGLUCOSAMINYLTRANSFERASE-LIKE PROTEIN 1"/>
    <property type="match status" value="1"/>
</dbReference>
<protein>
    <recommendedName>
        <fullName evidence="2">Glycosyltransferase 2-like domain-containing protein</fullName>
    </recommendedName>
</protein>
<dbReference type="Proteomes" id="UP000057981">
    <property type="component" value="Chromosome"/>
</dbReference>